<dbReference type="RefSeq" id="WP_070371065.1">
    <property type="nucleotide sequence ID" value="NZ_LKEU01000028.1"/>
</dbReference>
<evidence type="ECO:0000259" key="15">
    <source>
        <dbReference type="PROSITE" id="PS50860"/>
    </source>
</evidence>
<evidence type="ECO:0000256" key="4">
    <source>
        <dbReference type="ARBA" id="ARBA00022598"/>
    </source>
</evidence>
<comment type="function">
    <text evidence="12 14">Catalyzes the attachment of alanine to tRNA(Ala) in a two-step reaction: alanine is first activated by ATP to form Ala-AMP and then transferred to the acceptor end of tRNA(Ala). Also edits incorrectly charged Ser-tRNA(Ala) and Gly-tRNA(Ala) via its editing domain.</text>
</comment>
<dbReference type="InterPro" id="IPR018163">
    <property type="entry name" value="Thr/Ala-tRNA-synth_IIc_edit"/>
</dbReference>
<dbReference type="InterPro" id="IPR050058">
    <property type="entry name" value="Ala-tRNA_ligase"/>
</dbReference>
<dbReference type="GO" id="GO:0000049">
    <property type="term" value="F:tRNA binding"/>
    <property type="evidence" value="ECO:0007669"/>
    <property type="project" value="UniProtKB-KW"/>
</dbReference>
<dbReference type="Pfam" id="PF07973">
    <property type="entry name" value="tRNA_SAD"/>
    <property type="match status" value="1"/>
</dbReference>
<dbReference type="EMBL" id="LKEU01000028">
    <property type="protein sequence ID" value="OFV70733.1"/>
    <property type="molecule type" value="Genomic_DNA"/>
</dbReference>
<dbReference type="FunFam" id="2.40.30.130:FF:000001">
    <property type="entry name" value="Alanine--tRNA ligase"/>
    <property type="match status" value="1"/>
</dbReference>
<dbReference type="GO" id="GO:0002161">
    <property type="term" value="F:aminoacyl-tRNA deacylase activity"/>
    <property type="evidence" value="ECO:0007669"/>
    <property type="project" value="TreeGrafter"/>
</dbReference>
<sequence>MKPLGLNEIREKYLAFFEEKGHLRLNSFPLVPINDKSLLLINSGMAPLKPYFTGDEIPPRNRVTTCQKCIRTPDIENVGKTARHGTFFEMLGNFSFGDYFKKEAIPWAWEFCTKVMEIPEDKIWITIYLDDDEAFKIWNEDVGIPKEKIVRMGKEDNFWEHGLGPCGPCSELYFDRGEEFGCDSPTCGVGCDCDRYVEFWNLVFTQFDKDEAGNYNPLPKPNIDTGMGLERLAVVMQGVGTIFEIDTVGHVLNYICKKAGVTYGDDPQDDISIRVVTDHIRSVTFMIADGVMPGNEGRGYVLRRLLRRAVRHGKLLGIKDLFLYDVAKEAIRVSEGAYPELREKQDFIQKLIRIEEERFKETIDQGLVILNKEIDRLLEMEEKTFPGQGAFKLYDTYGFPFDLTKEIIMERGLNIFESEFEKEMQVQRERARQDRLNSDLAVWADDPFNPLGPDAVNTFVGYDNLEAEGTILGLYVNEALVDEAKAGDEVLVLLDQTSFYAESGGQTGDHGVIQKGDGLIEIRDCKKGSLSRHIHSGIVKSGTFKVGESVITEVNKELRDAVQRNHTSTHLLHKALKQVLGDHVEQAGSFVSPDRLRFDFNHFQAMTRDEKRQVEDIVNTAILAAYDVSIFETNIDKAKELGATALFGEKYGEIVRVVKVGDFSTELCGGCHISNSAKVGMFKIISEGGVAAGVRRIEAATGFNAWHLVEKMDDTLIEVSNLMKTNPDQLLEKVTELAETNKQKERTIAELKQKFAGNAIMDIHQKMEIISGVQVTIAEVEKMPMEELRTIGDLLKDRMGSGVVLLGSALDGKVNFVATATPDIVKRGFHAGKVIKEVATIAGGGGGGRPDMAQAGGKLPEKLAESLSKGEACIREQLN</sequence>
<dbReference type="Gene3D" id="2.40.30.130">
    <property type="match status" value="1"/>
</dbReference>
<evidence type="ECO:0000256" key="5">
    <source>
        <dbReference type="ARBA" id="ARBA00022723"/>
    </source>
</evidence>
<evidence type="ECO:0000256" key="1">
    <source>
        <dbReference type="ARBA" id="ARBA00004496"/>
    </source>
</evidence>
<evidence type="ECO:0000256" key="12">
    <source>
        <dbReference type="ARBA" id="ARBA00024779"/>
    </source>
</evidence>
<evidence type="ECO:0000256" key="14">
    <source>
        <dbReference type="HAMAP-Rule" id="MF_00036"/>
    </source>
</evidence>
<dbReference type="GO" id="GO:0016740">
    <property type="term" value="F:transferase activity"/>
    <property type="evidence" value="ECO:0007669"/>
    <property type="project" value="UniProtKB-ARBA"/>
</dbReference>
<comment type="catalytic activity">
    <reaction evidence="13 14">
        <text>tRNA(Ala) + L-alanine + ATP = L-alanyl-tRNA(Ala) + AMP + diphosphate</text>
        <dbReference type="Rhea" id="RHEA:12540"/>
        <dbReference type="Rhea" id="RHEA-COMP:9657"/>
        <dbReference type="Rhea" id="RHEA-COMP:9923"/>
        <dbReference type="ChEBI" id="CHEBI:30616"/>
        <dbReference type="ChEBI" id="CHEBI:33019"/>
        <dbReference type="ChEBI" id="CHEBI:57972"/>
        <dbReference type="ChEBI" id="CHEBI:78442"/>
        <dbReference type="ChEBI" id="CHEBI:78497"/>
        <dbReference type="ChEBI" id="CHEBI:456215"/>
        <dbReference type="EC" id="6.1.1.7"/>
    </reaction>
</comment>
<dbReference type="FunFam" id="3.30.980.10:FF:000004">
    <property type="entry name" value="Alanine--tRNA ligase, cytoplasmic"/>
    <property type="match status" value="1"/>
</dbReference>
<feature type="binding site" evidence="14">
    <location>
        <position position="566"/>
    </location>
    <ligand>
        <name>Zn(2+)</name>
        <dbReference type="ChEBI" id="CHEBI:29105"/>
    </ligand>
</feature>
<dbReference type="Gene3D" id="3.10.310.40">
    <property type="match status" value="1"/>
</dbReference>
<evidence type="ECO:0000256" key="8">
    <source>
        <dbReference type="ARBA" id="ARBA00022840"/>
    </source>
</evidence>
<dbReference type="FunFam" id="3.30.930.10:FF:000004">
    <property type="entry name" value="Alanine--tRNA ligase"/>
    <property type="match status" value="1"/>
</dbReference>
<keyword evidence="3 14" id="KW-0820">tRNA-binding</keyword>
<dbReference type="InterPro" id="IPR002318">
    <property type="entry name" value="Ala-tRNA-lgiase_IIc"/>
</dbReference>
<evidence type="ECO:0000256" key="2">
    <source>
        <dbReference type="ARBA" id="ARBA00008226"/>
    </source>
</evidence>
<evidence type="ECO:0000313" key="17">
    <source>
        <dbReference type="Proteomes" id="UP000176244"/>
    </source>
</evidence>
<dbReference type="Gene3D" id="3.30.930.10">
    <property type="entry name" value="Bira Bifunctional Protein, Domain 2"/>
    <property type="match status" value="1"/>
</dbReference>
<dbReference type="GO" id="GO:0005524">
    <property type="term" value="F:ATP binding"/>
    <property type="evidence" value="ECO:0007669"/>
    <property type="project" value="UniProtKB-UniRule"/>
</dbReference>
<dbReference type="HAMAP" id="MF_00036_B">
    <property type="entry name" value="Ala_tRNA_synth_B"/>
    <property type="match status" value="1"/>
</dbReference>
<feature type="binding site" evidence="14">
    <location>
        <position position="672"/>
    </location>
    <ligand>
        <name>Zn(2+)</name>
        <dbReference type="ChEBI" id="CHEBI:29105"/>
    </ligand>
</feature>
<evidence type="ECO:0000256" key="7">
    <source>
        <dbReference type="ARBA" id="ARBA00022833"/>
    </source>
</evidence>
<dbReference type="InterPro" id="IPR012947">
    <property type="entry name" value="tRNA_SAD"/>
</dbReference>
<keyword evidence="5 14" id="KW-0479">Metal-binding</keyword>
<comment type="cofactor">
    <cofactor evidence="14">
        <name>Zn(2+)</name>
        <dbReference type="ChEBI" id="CHEBI:29105"/>
    </cofactor>
    <text evidence="14">Binds 1 zinc ion per subunit.</text>
</comment>
<feature type="binding site" evidence="14">
    <location>
        <position position="668"/>
    </location>
    <ligand>
        <name>Zn(2+)</name>
        <dbReference type="ChEBI" id="CHEBI:29105"/>
    </ligand>
</feature>
<keyword evidence="10 14" id="KW-0648">Protein biosynthesis</keyword>
<feature type="domain" description="Alanyl-transfer RNA synthetases family profile" evidence="15">
    <location>
        <begin position="4"/>
        <end position="711"/>
    </location>
</feature>
<dbReference type="InterPro" id="IPR018164">
    <property type="entry name" value="Ala-tRNA-synth_IIc_N"/>
</dbReference>
<comment type="similarity">
    <text evidence="2 14">Belongs to the class-II aminoacyl-tRNA synthetase family.</text>
</comment>
<dbReference type="InterPro" id="IPR009000">
    <property type="entry name" value="Transl_B-barrel_sf"/>
</dbReference>
<dbReference type="NCBIfam" id="TIGR00344">
    <property type="entry name" value="alaS"/>
    <property type="match status" value="1"/>
</dbReference>
<dbReference type="SUPFAM" id="SSF55681">
    <property type="entry name" value="Class II aaRS and biotin synthetases"/>
    <property type="match status" value="1"/>
</dbReference>
<dbReference type="GO" id="GO:0004813">
    <property type="term" value="F:alanine-tRNA ligase activity"/>
    <property type="evidence" value="ECO:0007669"/>
    <property type="project" value="UniProtKB-UniRule"/>
</dbReference>
<name>A0A1F2PHE4_9FIRM</name>
<evidence type="ECO:0000256" key="9">
    <source>
        <dbReference type="ARBA" id="ARBA00022884"/>
    </source>
</evidence>
<organism evidence="16 17">
    <name type="scientific">Acetobacterium wieringae</name>
    <dbReference type="NCBI Taxonomy" id="52694"/>
    <lineage>
        <taxon>Bacteria</taxon>
        <taxon>Bacillati</taxon>
        <taxon>Bacillota</taxon>
        <taxon>Clostridia</taxon>
        <taxon>Eubacteriales</taxon>
        <taxon>Eubacteriaceae</taxon>
        <taxon>Acetobacterium</taxon>
    </lineage>
</organism>
<dbReference type="GO" id="GO:0008270">
    <property type="term" value="F:zinc ion binding"/>
    <property type="evidence" value="ECO:0007669"/>
    <property type="project" value="UniProtKB-UniRule"/>
</dbReference>
<comment type="caution">
    <text evidence="16">The sequence shown here is derived from an EMBL/GenBank/DDBJ whole genome shotgun (WGS) entry which is preliminary data.</text>
</comment>
<dbReference type="InterPro" id="IPR003156">
    <property type="entry name" value="DHHA1_dom"/>
</dbReference>
<dbReference type="FunFam" id="3.10.310.40:FF:000001">
    <property type="entry name" value="Alanine--tRNA ligase"/>
    <property type="match status" value="1"/>
</dbReference>
<dbReference type="AlphaFoldDB" id="A0A1F2PHE4"/>
<keyword evidence="4 14" id="KW-0436">Ligase</keyword>
<dbReference type="SUPFAM" id="SSF55186">
    <property type="entry name" value="ThrRS/AlaRS common domain"/>
    <property type="match status" value="1"/>
</dbReference>
<evidence type="ECO:0000256" key="11">
    <source>
        <dbReference type="ARBA" id="ARBA00023146"/>
    </source>
</evidence>
<dbReference type="Pfam" id="PF02272">
    <property type="entry name" value="DHHA1"/>
    <property type="match status" value="1"/>
</dbReference>
<evidence type="ECO:0000256" key="10">
    <source>
        <dbReference type="ARBA" id="ARBA00022917"/>
    </source>
</evidence>
<feature type="binding site" evidence="14">
    <location>
        <position position="570"/>
    </location>
    <ligand>
        <name>Zn(2+)</name>
        <dbReference type="ChEBI" id="CHEBI:29105"/>
    </ligand>
</feature>
<dbReference type="Proteomes" id="UP000176244">
    <property type="component" value="Unassembled WGS sequence"/>
</dbReference>
<comment type="domain">
    <text evidence="14">Consists of three domains; the N-terminal catalytic domain, the editing domain and the C-terminal C-Ala domain. The editing domain removes incorrectly charged amino acids, while the C-Ala domain, along with tRNA(Ala), serves as a bridge to cooperatively bring together the editing and aminoacylation centers thus stimulating deacylation of misacylated tRNAs.</text>
</comment>
<dbReference type="Pfam" id="PF01411">
    <property type="entry name" value="tRNA-synt_2c"/>
    <property type="match status" value="1"/>
</dbReference>
<dbReference type="GO" id="GO:0140096">
    <property type="term" value="F:catalytic activity, acting on a protein"/>
    <property type="evidence" value="ECO:0007669"/>
    <property type="project" value="UniProtKB-ARBA"/>
</dbReference>
<dbReference type="EC" id="6.1.1.7" evidence="14"/>
<dbReference type="SMART" id="SM00863">
    <property type="entry name" value="tRNA_SAD"/>
    <property type="match status" value="1"/>
</dbReference>
<dbReference type="PANTHER" id="PTHR11777:SF9">
    <property type="entry name" value="ALANINE--TRNA LIGASE, CYTOPLASMIC"/>
    <property type="match status" value="1"/>
</dbReference>
<dbReference type="GO" id="GO:0005829">
    <property type="term" value="C:cytosol"/>
    <property type="evidence" value="ECO:0007669"/>
    <property type="project" value="TreeGrafter"/>
</dbReference>
<dbReference type="SUPFAM" id="SSF101353">
    <property type="entry name" value="Putative anticodon-binding domain of alanyl-tRNA synthetase (AlaRS)"/>
    <property type="match status" value="1"/>
</dbReference>
<keyword evidence="8 14" id="KW-0067">ATP-binding</keyword>
<dbReference type="PROSITE" id="PS50860">
    <property type="entry name" value="AA_TRNA_LIGASE_II_ALA"/>
    <property type="match status" value="1"/>
</dbReference>
<dbReference type="PRINTS" id="PR00980">
    <property type="entry name" value="TRNASYNTHALA"/>
</dbReference>
<dbReference type="GO" id="GO:0006419">
    <property type="term" value="P:alanyl-tRNA aminoacylation"/>
    <property type="evidence" value="ECO:0007669"/>
    <property type="project" value="UniProtKB-UniRule"/>
</dbReference>
<accession>A0A1F2PHE4</accession>
<evidence type="ECO:0000256" key="6">
    <source>
        <dbReference type="ARBA" id="ARBA00022741"/>
    </source>
</evidence>
<dbReference type="InterPro" id="IPR045864">
    <property type="entry name" value="aa-tRNA-synth_II/BPL/LPL"/>
</dbReference>
<evidence type="ECO:0000256" key="3">
    <source>
        <dbReference type="ARBA" id="ARBA00022555"/>
    </source>
</evidence>
<keyword evidence="6 14" id="KW-0547">Nucleotide-binding</keyword>
<dbReference type="PANTHER" id="PTHR11777">
    <property type="entry name" value="ALANYL-TRNA SYNTHETASE"/>
    <property type="match status" value="1"/>
</dbReference>
<keyword evidence="14" id="KW-0963">Cytoplasm</keyword>
<comment type="subcellular location">
    <subcellularLocation>
        <location evidence="1 14">Cytoplasm</location>
    </subcellularLocation>
</comment>
<dbReference type="Gene3D" id="6.10.250.550">
    <property type="match status" value="1"/>
</dbReference>
<protein>
    <recommendedName>
        <fullName evidence="14">Alanine--tRNA ligase</fullName>
        <ecNumber evidence="14">6.1.1.7</ecNumber>
    </recommendedName>
    <alternativeName>
        <fullName evidence="14">Alanyl-tRNA synthetase</fullName>
        <shortName evidence="14">AlaRS</shortName>
    </alternativeName>
</protein>
<evidence type="ECO:0000256" key="13">
    <source>
        <dbReference type="ARBA" id="ARBA00048300"/>
    </source>
</evidence>
<dbReference type="SUPFAM" id="SSF50447">
    <property type="entry name" value="Translation proteins"/>
    <property type="match status" value="1"/>
</dbReference>
<dbReference type="InterPro" id="IPR018165">
    <property type="entry name" value="Ala-tRNA-synth_IIc_core"/>
</dbReference>
<keyword evidence="11 14" id="KW-0030">Aminoacyl-tRNA synthetase</keyword>
<dbReference type="Gene3D" id="3.30.980.10">
    <property type="entry name" value="Threonyl-trna Synthetase, Chain A, domain 2"/>
    <property type="match status" value="1"/>
</dbReference>
<reference evidence="16 17" key="1">
    <citation type="submission" date="2015-09" db="EMBL/GenBank/DDBJ databases">
        <title>Genome sequence of Acetobacterium wieringae DSM 1911.</title>
        <authorList>
            <person name="Poehlein A."/>
            <person name="Bengelsdorf F.R."/>
            <person name="Schiel-Bengelsdorf B."/>
            <person name="Duerre P."/>
            <person name="Daniel R."/>
        </authorList>
    </citation>
    <scope>NUCLEOTIDE SEQUENCE [LARGE SCALE GENOMIC DNA]</scope>
    <source>
        <strain evidence="16 17">DSM 1911</strain>
    </source>
</reference>
<dbReference type="InterPro" id="IPR018162">
    <property type="entry name" value="Ala-tRNA-ligase_IIc_anticod-bd"/>
</dbReference>
<dbReference type="InterPro" id="IPR023033">
    <property type="entry name" value="Ala_tRNA_ligase_euk/bac"/>
</dbReference>
<dbReference type="CDD" id="cd00673">
    <property type="entry name" value="AlaRS_core"/>
    <property type="match status" value="1"/>
</dbReference>
<dbReference type="Gene3D" id="3.30.54.20">
    <property type="match status" value="1"/>
</dbReference>
<dbReference type="OrthoDB" id="9803884at2"/>
<keyword evidence="7 14" id="KW-0862">Zinc</keyword>
<proteinExistence type="inferred from homology"/>
<evidence type="ECO:0000313" key="16">
    <source>
        <dbReference type="EMBL" id="OFV70733.1"/>
    </source>
</evidence>
<keyword evidence="9 14" id="KW-0694">RNA-binding</keyword>
<dbReference type="STRING" id="52694.ACWI_17530"/>
<dbReference type="FunFam" id="3.30.54.20:FF:000001">
    <property type="entry name" value="Alanine--tRNA ligase"/>
    <property type="match status" value="1"/>
</dbReference>
<gene>
    <name evidence="14 16" type="primary">alaS</name>
    <name evidence="16" type="ORF">ACWI_17530</name>
</gene>